<feature type="region of interest" description="Disordered" evidence="5">
    <location>
        <begin position="89"/>
        <end position="127"/>
    </location>
</feature>
<dbReference type="InterPro" id="IPR024097">
    <property type="entry name" value="bHLH_ZIP_TF"/>
</dbReference>
<protein>
    <submittedName>
        <fullName evidence="7">HLH domain-containing protein</fullName>
    </submittedName>
</protein>
<evidence type="ECO:0000256" key="4">
    <source>
        <dbReference type="ARBA" id="ARBA00023242"/>
    </source>
</evidence>
<feature type="domain" description="BHLH" evidence="6">
    <location>
        <begin position="139"/>
        <end position="189"/>
    </location>
</feature>
<keyword evidence="3" id="KW-0804">Transcription</keyword>
<dbReference type="FunCoup" id="A0A1Q3DB47">
    <property type="interactions" value="73"/>
</dbReference>
<evidence type="ECO:0000256" key="2">
    <source>
        <dbReference type="ARBA" id="ARBA00023015"/>
    </source>
</evidence>
<dbReference type="InterPro" id="IPR011598">
    <property type="entry name" value="bHLH_dom"/>
</dbReference>
<dbReference type="OrthoDB" id="690068at2759"/>
<dbReference type="GO" id="GO:0005634">
    <property type="term" value="C:nucleus"/>
    <property type="evidence" value="ECO:0007669"/>
    <property type="project" value="UniProtKB-SubCell"/>
</dbReference>
<keyword evidence="4" id="KW-0539">Nucleus</keyword>
<proteinExistence type="predicted"/>
<dbReference type="PANTHER" id="PTHR12565">
    <property type="entry name" value="STEROL REGULATORY ELEMENT-BINDING PROTEIN"/>
    <property type="match status" value="1"/>
</dbReference>
<dbReference type="Gene3D" id="4.10.280.10">
    <property type="entry name" value="Helix-loop-helix DNA-binding domain"/>
    <property type="match status" value="1"/>
</dbReference>
<dbReference type="PANTHER" id="PTHR12565:SF354">
    <property type="entry name" value="BHLH DOMAIN-CONTAINING PROTEIN"/>
    <property type="match status" value="1"/>
</dbReference>
<evidence type="ECO:0000313" key="8">
    <source>
        <dbReference type="Proteomes" id="UP000187406"/>
    </source>
</evidence>
<evidence type="ECO:0000256" key="1">
    <source>
        <dbReference type="ARBA" id="ARBA00004123"/>
    </source>
</evidence>
<dbReference type="EMBL" id="BDDD01005570">
    <property type="protein sequence ID" value="GAV89543.1"/>
    <property type="molecule type" value="Genomic_DNA"/>
</dbReference>
<reference evidence="8" key="1">
    <citation type="submission" date="2016-04" db="EMBL/GenBank/DDBJ databases">
        <title>Cephalotus genome sequencing.</title>
        <authorList>
            <person name="Fukushima K."/>
            <person name="Hasebe M."/>
            <person name="Fang X."/>
        </authorList>
    </citation>
    <scope>NUCLEOTIDE SEQUENCE [LARGE SCALE GENOMIC DNA]</scope>
    <source>
        <strain evidence="8">cv. St1</strain>
    </source>
</reference>
<keyword evidence="2" id="KW-0805">Transcription regulation</keyword>
<dbReference type="SMART" id="SM00353">
    <property type="entry name" value="HLH"/>
    <property type="match status" value="1"/>
</dbReference>
<dbReference type="InterPro" id="IPR036638">
    <property type="entry name" value="HLH_DNA-bd_sf"/>
</dbReference>
<feature type="compositionally biased region" description="Low complexity" evidence="5">
    <location>
        <begin position="89"/>
        <end position="101"/>
    </location>
</feature>
<sequence length="250" mass="27836">MDMNMEMMNQLIELNPTLMDSFNVGYFSVETYLAHQQPENPSASCTHNNLFSTFHEAGLSSVPAVHTVTSNEDEDVFYENKKRKAMEQSASSSIIVSPASSTVKAGTKKSSAKEKKGRSIGKEVGEEEEVNHVRAKRGQATNNHSLAERVRREKINKKMRCLQDLVPGCHKTMGMAVMLDEIINYVLSLQNQVEFLSMELAAASSPSLPNLETEPSLKAQGTNSHGKEEIQSWVRHQHGENTCFHSAWPV</sequence>
<name>A0A1Q3DB47_CEPFO</name>
<evidence type="ECO:0000259" key="6">
    <source>
        <dbReference type="PROSITE" id="PS50888"/>
    </source>
</evidence>
<comment type="subcellular location">
    <subcellularLocation>
        <location evidence="1">Nucleus</location>
    </subcellularLocation>
</comment>
<dbReference type="SUPFAM" id="SSF47459">
    <property type="entry name" value="HLH, helix-loop-helix DNA-binding domain"/>
    <property type="match status" value="1"/>
</dbReference>
<dbReference type="Pfam" id="PF00010">
    <property type="entry name" value="HLH"/>
    <property type="match status" value="1"/>
</dbReference>
<feature type="region of interest" description="Disordered" evidence="5">
    <location>
        <begin position="205"/>
        <end position="228"/>
    </location>
</feature>
<evidence type="ECO:0000313" key="7">
    <source>
        <dbReference type="EMBL" id="GAV89543.1"/>
    </source>
</evidence>
<evidence type="ECO:0000256" key="3">
    <source>
        <dbReference type="ARBA" id="ARBA00023163"/>
    </source>
</evidence>
<dbReference type="InParanoid" id="A0A1Q3DB47"/>
<accession>A0A1Q3DB47</accession>
<dbReference type="GO" id="GO:0003700">
    <property type="term" value="F:DNA-binding transcription factor activity"/>
    <property type="evidence" value="ECO:0007669"/>
    <property type="project" value="TreeGrafter"/>
</dbReference>
<keyword evidence="8" id="KW-1185">Reference proteome</keyword>
<dbReference type="AlphaFoldDB" id="A0A1Q3DB47"/>
<dbReference type="Proteomes" id="UP000187406">
    <property type="component" value="Unassembled WGS sequence"/>
</dbReference>
<comment type="caution">
    <text evidence="7">The sequence shown here is derived from an EMBL/GenBank/DDBJ whole genome shotgun (WGS) entry which is preliminary data.</text>
</comment>
<dbReference type="STRING" id="3775.A0A1Q3DB47"/>
<dbReference type="GO" id="GO:0046983">
    <property type="term" value="F:protein dimerization activity"/>
    <property type="evidence" value="ECO:0007669"/>
    <property type="project" value="InterPro"/>
</dbReference>
<evidence type="ECO:0000256" key="5">
    <source>
        <dbReference type="SAM" id="MobiDB-lite"/>
    </source>
</evidence>
<dbReference type="PROSITE" id="PS50888">
    <property type="entry name" value="BHLH"/>
    <property type="match status" value="1"/>
</dbReference>
<gene>
    <name evidence="7" type="ORF">CFOL_v3_32957</name>
</gene>
<organism evidence="7 8">
    <name type="scientific">Cephalotus follicularis</name>
    <name type="common">Albany pitcher plant</name>
    <dbReference type="NCBI Taxonomy" id="3775"/>
    <lineage>
        <taxon>Eukaryota</taxon>
        <taxon>Viridiplantae</taxon>
        <taxon>Streptophyta</taxon>
        <taxon>Embryophyta</taxon>
        <taxon>Tracheophyta</taxon>
        <taxon>Spermatophyta</taxon>
        <taxon>Magnoliopsida</taxon>
        <taxon>eudicotyledons</taxon>
        <taxon>Gunneridae</taxon>
        <taxon>Pentapetalae</taxon>
        <taxon>rosids</taxon>
        <taxon>fabids</taxon>
        <taxon>Oxalidales</taxon>
        <taxon>Cephalotaceae</taxon>
        <taxon>Cephalotus</taxon>
    </lineage>
</organism>